<dbReference type="eggNOG" id="COG3077">
    <property type="taxonomic scope" value="Bacteria"/>
</dbReference>
<dbReference type="HOGENOM" id="CLU_138421_0_0_11"/>
<evidence type="ECO:0000313" key="1">
    <source>
        <dbReference type="EMBL" id="EEA90506.1"/>
    </source>
</evidence>
<protein>
    <recommendedName>
        <fullName evidence="3">Addiction module antitoxin, RelB/DinJ family</fullName>
    </recommendedName>
</protein>
<proteinExistence type="predicted"/>
<organism evidence="1 2">
    <name type="scientific">Collinsella stercoris DSM 13279</name>
    <dbReference type="NCBI Taxonomy" id="445975"/>
    <lineage>
        <taxon>Bacteria</taxon>
        <taxon>Bacillati</taxon>
        <taxon>Actinomycetota</taxon>
        <taxon>Coriobacteriia</taxon>
        <taxon>Coriobacteriales</taxon>
        <taxon>Coriobacteriaceae</taxon>
        <taxon>Collinsella</taxon>
    </lineage>
</organism>
<gene>
    <name evidence="1" type="ORF">COLSTE_01265</name>
</gene>
<reference evidence="1 2" key="2">
    <citation type="submission" date="2008-10" db="EMBL/GenBank/DDBJ databases">
        <authorList>
            <person name="Fulton L."/>
            <person name="Clifton S."/>
            <person name="Fulton B."/>
            <person name="Xu J."/>
            <person name="Minx P."/>
            <person name="Pepin K.H."/>
            <person name="Johnson M."/>
            <person name="Thiruvilangam P."/>
            <person name="Bhonagiri V."/>
            <person name="Nash W.E."/>
            <person name="Mardis E.R."/>
            <person name="Wilson R.K."/>
        </authorList>
    </citation>
    <scope>NUCLEOTIDE SEQUENCE [LARGE SCALE GENOMIC DNA]</scope>
    <source>
        <strain evidence="1 2">DSM 13279</strain>
    </source>
</reference>
<accession>B6GB12</accession>
<dbReference type="Proteomes" id="UP000003560">
    <property type="component" value="Unassembled WGS sequence"/>
</dbReference>
<evidence type="ECO:0000313" key="2">
    <source>
        <dbReference type="Proteomes" id="UP000003560"/>
    </source>
</evidence>
<evidence type="ECO:0008006" key="3">
    <source>
        <dbReference type="Google" id="ProtNLM"/>
    </source>
</evidence>
<comment type="caution">
    <text evidence="1">The sequence shown here is derived from an EMBL/GenBank/DDBJ whole genome shotgun (WGS) entry which is preliminary data.</text>
</comment>
<reference evidence="1 2" key="1">
    <citation type="submission" date="2008-10" db="EMBL/GenBank/DDBJ databases">
        <title>Draft genome sequence of Collinsella stercoris (DSM 13279).</title>
        <authorList>
            <person name="Sudarsanam P."/>
            <person name="Ley R."/>
            <person name="Guruge J."/>
            <person name="Turnbaugh P.J."/>
            <person name="Mahowald M."/>
            <person name="Liep D."/>
            <person name="Gordon J."/>
        </authorList>
    </citation>
    <scope>NUCLEOTIDE SEQUENCE [LARGE SCALE GENOMIC DNA]</scope>
    <source>
        <strain evidence="1 2">DSM 13279</strain>
    </source>
</reference>
<sequence>MEAAVQMNTRLERSIKTGGDAVLSQCGYSPSQAVRALWTYLCDHQDVPPFMKEAEASGMDAIRQRKLSLIHDSAGLAIKTARQCGYTGPDNNLLAGKTPHELRDVMYDDMLGEMEARCVYPESR</sequence>
<dbReference type="STRING" id="445975.COLSTE_01265"/>
<dbReference type="GO" id="GO:0006355">
    <property type="term" value="P:regulation of DNA-templated transcription"/>
    <property type="evidence" value="ECO:0007669"/>
    <property type="project" value="InterPro"/>
</dbReference>
<name>B6GB12_9ACTN</name>
<dbReference type="Gene3D" id="1.10.1220.10">
    <property type="entry name" value="Met repressor-like"/>
    <property type="match status" value="1"/>
</dbReference>
<dbReference type="EMBL" id="ABXJ01000069">
    <property type="protein sequence ID" value="EEA90506.1"/>
    <property type="molecule type" value="Genomic_DNA"/>
</dbReference>
<dbReference type="AlphaFoldDB" id="B6GB12"/>
<dbReference type="InterPro" id="IPR013321">
    <property type="entry name" value="Arc_rbn_hlx_hlx"/>
</dbReference>
<keyword evidence="2" id="KW-1185">Reference proteome</keyword>